<dbReference type="GO" id="GO:0006508">
    <property type="term" value="P:proteolysis"/>
    <property type="evidence" value="ECO:0007669"/>
    <property type="project" value="InterPro"/>
</dbReference>
<dbReference type="SUPFAM" id="SSF51556">
    <property type="entry name" value="Metallo-dependent hydrolases"/>
    <property type="match status" value="1"/>
</dbReference>
<proteinExistence type="predicted"/>
<dbReference type="PANTHER" id="PTHR10443">
    <property type="entry name" value="MICROSOMAL DIPEPTIDASE"/>
    <property type="match status" value="1"/>
</dbReference>
<dbReference type="PROSITE" id="PS51365">
    <property type="entry name" value="RENAL_DIPEPTIDASE_2"/>
    <property type="match status" value="1"/>
</dbReference>
<name>A0A917FS35_9GAMM</name>
<evidence type="ECO:0000313" key="2">
    <source>
        <dbReference type="Proteomes" id="UP000605253"/>
    </source>
</evidence>
<gene>
    <name evidence="1" type="ORF">GCM10011365_18710</name>
</gene>
<organism evidence="1 2">
    <name type="scientific">Marinicella pacifica</name>
    <dbReference type="NCBI Taxonomy" id="1171543"/>
    <lineage>
        <taxon>Bacteria</taxon>
        <taxon>Pseudomonadati</taxon>
        <taxon>Pseudomonadota</taxon>
        <taxon>Gammaproteobacteria</taxon>
        <taxon>Lysobacterales</taxon>
        <taxon>Marinicellaceae</taxon>
        <taxon>Marinicella</taxon>
    </lineage>
</organism>
<dbReference type="CDD" id="cd01301">
    <property type="entry name" value="rDP_like"/>
    <property type="match status" value="1"/>
</dbReference>
<dbReference type="PANTHER" id="PTHR10443:SF12">
    <property type="entry name" value="DIPEPTIDASE"/>
    <property type="match status" value="1"/>
</dbReference>
<dbReference type="EMBL" id="BMEO01000007">
    <property type="protein sequence ID" value="GGF97520.1"/>
    <property type="molecule type" value="Genomic_DNA"/>
</dbReference>
<dbReference type="InterPro" id="IPR008257">
    <property type="entry name" value="Pept_M19"/>
</dbReference>
<keyword evidence="2" id="KW-1185">Reference proteome</keyword>
<dbReference type="RefSeq" id="WP_229728307.1">
    <property type="nucleotide sequence ID" value="NZ_BMEO01000007.1"/>
</dbReference>
<dbReference type="GO" id="GO:0070573">
    <property type="term" value="F:metallodipeptidase activity"/>
    <property type="evidence" value="ECO:0007669"/>
    <property type="project" value="InterPro"/>
</dbReference>
<dbReference type="InterPro" id="IPR032466">
    <property type="entry name" value="Metal_Hydrolase"/>
</dbReference>
<dbReference type="Pfam" id="PF01244">
    <property type="entry name" value="Peptidase_M19"/>
    <property type="match status" value="1"/>
</dbReference>
<reference evidence="1" key="1">
    <citation type="journal article" date="2014" name="Int. J. Syst. Evol. Microbiol.">
        <title>Complete genome sequence of Corynebacterium casei LMG S-19264T (=DSM 44701T), isolated from a smear-ripened cheese.</title>
        <authorList>
            <consortium name="US DOE Joint Genome Institute (JGI-PGF)"/>
            <person name="Walter F."/>
            <person name="Albersmeier A."/>
            <person name="Kalinowski J."/>
            <person name="Ruckert C."/>
        </authorList>
    </citation>
    <scope>NUCLEOTIDE SEQUENCE</scope>
    <source>
        <strain evidence="1">CGMCC 1.12181</strain>
    </source>
</reference>
<dbReference type="Proteomes" id="UP000605253">
    <property type="component" value="Unassembled WGS sequence"/>
</dbReference>
<comment type="caution">
    <text evidence="1">The sequence shown here is derived from an EMBL/GenBank/DDBJ whole genome shotgun (WGS) entry which is preliminary data.</text>
</comment>
<accession>A0A917FS35</accession>
<evidence type="ECO:0000313" key="1">
    <source>
        <dbReference type="EMBL" id="GGF97520.1"/>
    </source>
</evidence>
<protein>
    <submittedName>
        <fullName evidence="1">Dipeptidase</fullName>
    </submittedName>
</protein>
<sequence>MLIHAETDIQKQAEAISKKYIIADLHVDVPYRLREQYEDVSQATESGDFDYPRAKKGGLDAPFMSIYIPARIEAEGGDSTALANQLIDGVEKMVEQSPDKFALAKSPADIKANFKKGLVSLPMGMENGSPIAGNLANLTHFYDRGIRYITLSHSLSNHISDSSYDEKRPAQGLTDFGKKLVTAMNNIGMMVDVSHISDKAFEQVIEISKVPVIASHSSARHFTPGFERNMSDAMIKSLADKGGVIFINFGSTFVSQKSIDSYNAYKEAVADFIKVKGVASDSEEVKAFAKAYLEKTPFEFATLDTVLDHFDHVVKLVGIDHVGIGSDYDGVGDSLPTGLKDVSTYPNLIAGLLKRGYSEQHIEKILSGNLFRVWRQVEDYAKKYKSQ</sequence>
<dbReference type="AlphaFoldDB" id="A0A917FS35"/>
<dbReference type="Gene3D" id="3.20.20.140">
    <property type="entry name" value="Metal-dependent hydrolases"/>
    <property type="match status" value="1"/>
</dbReference>
<reference evidence="1" key="2">
    <citation type="submission" date="2020-09" db="EMBL/GenBank/DDBJ databases">
        <authorList>
            <person name="Sun Q."/>
            <person name="Zhou Y."/>
        </authorList>
    </citation>
    <scope>NUCLEOTIDE SEQUENCE</scope>
    <source>
        <strain evidence="1">CGMCC 1.12181</strain>
    </source>
</reference>